<reference evidence="4 5" key="1">
    <citation type="submission" date="2019-09" db="EMBL/GenBank/DDBJ databases">
        <title>Wenzhouxiangella sp. Genome sequencing and assembly.</title>
        <authorList>
            <person name="Zhang R."/>
        </authorList>
    </citation>
    <scope>NUCLEOTIDE SEQUENCE [LARGE SCALE GENOMIC DNA]</scope>
    <source>
        <strain evidence="4 5">W260</strain>
    </source>
</reference>
<dbReference type="EMBL" id="VYXP01000001">
    <property type="protein sequence ID" value="KAA9134127.1"/>
    <property type="molecule type" value="Genomic_DNA"/>
</dbReference>
<dbReference type="InterPro" id="IPR033856">
    <property type="entry name" value="Trp_halogen"/>
</dbReference>
<dbReference type="Gene3D" id="3.50.50.60">
    <property type="entry name" value="FAD/NAD(P)-binding domain"/>
    <property type="match status" value="1"/>
</dbReference>
<dbReference type="GO" id="GO:0004497">
    <property type="term" value="F:monooxygenase activity"/>
    <property type="evidence" value="ECO:0007669"/>
    <property type="project" value="InterPro"/>
</dbReference>
<keyword evidence="3" id="KW-1133">Transmembrane helix</keyword>
<feature type="active site" evidence="1">
    <location>
        <position position="78"/>
    </location>
</feature>
<evidence type="ECO:0000313" key="5">
    <source>
        <dbReference type="Proteomes" id="UP000325372"/>
    </source>
</evidence>
<dbReference type="Pfam" id="PF04820">
    <property type="entry name" value="Trp_halogenase"/>
    <property type="match status" value="1"/>
</dbReference>
<organism evidence="4 5">
    <name type="scientific">Marinihelvus fidelis</name>
    <dbReference type="NCBI Taxonomy" id="2613842"/>
    <lineage>
        <taxon>Bacteria</taxon>
        <taxon>Pseudomonadati</taxon>
        <taxon>Pseudomonadota</taxon>
        <taxon>Gammaproteobacteria</taxon>
        <taxon>Chromatiales</taxon>
        <taxon>Wenzhouxiangellaceae</taxon>
        <taxon>Marinihelvus</taxon>
    </lineage>
</organism>
<evidence type="ECO:0000256" key="1">
    <source>
        <dbReference type="PIRSR" id="PIRSR011396-1"/>
    </source>
</evidence>
<feature type="binding site" evidence="2">
    <location>
        <position position="183"/>
    </location>
    <ligand>
        <name>FAD</name>
        <dbReference type="ChEBI" id="CHEBI:57692"/>
    </ligand>
</feature>
<name>A0A5N0TJ46_9GAMM</name>
<keyword evidence="5" id="KW-1185">Reference proteome</keyword>
<dbReference type="GO" id="GO:0000166">
    <property type="term" value="F:nucleotide binding"/>
    <property type="evidence" value="ECO:0007669"/>
    <property type="project" value="UniProtKB-KW"/>
</dbReference>
<feature type="transmembrane region" description="Helical" evidence="3">
    <location>
        <begin position="7"/>
        <end position="29"/>
    </location>
</feature>
<dbReference type="PANTHER" id="PTHR43747">
    <property type="entry name" value="FAD-BINDING PROTEIN"/>
    <property type="match status" value="1"/>
</dbReference>
<feature type="binding site" evidence="2">
    <location>
        <position position="78"/>
    </location>
    <ligand>
        <name>7-chloro-L-tryptophan</name>
        <dbReference type="ChEBI" id="CHEBI:58713"/>
    </ligand>
</feature>
<feature type="binding site" evidence="2">
    <location>
        <position position="331"/>
    </location>
    <ligand>
        <name>FAD</name>
        <dbReference type="ChEBI" id="CHEBI:57692"/>
    </ligand>
</feature>
<dbReference type="InterPro" id="IPR006905">
    <property type="entry name" value="Flavin_halogenase"/>
</dbReference>
<evidence type="ECO:0000256" key="2">
    <source>
        <dbReference type="PIRSR" id="PIRSR011396-2"/>
    </source>
</evidence>
<feature type="binding site" evidence="2">
    <location>
        <position position="340"/>
    </location>
    <ligand>
        <name>L-tryptophan</name>
        <dbReference type="ChEBI" id="CHEBI:57912"/>
    </ligand>
</feature>
<feature type="binding site" evidence="2">
    <location>
        <begin position="13"/>
        <end position="16"/>
    </location>
    <ligand>
        <name>FAD</name>
        <dbReference type="ChEBI" id="CHEBI:57692"/>
    </ligand>
</feature>
<dbReference type="SUPFAM" id="SSF51905">
    <property type="entry name" value="FAD/NAD(P)-binding domain"/>
    <property type="match status" value="1"/>
</dbReference>
<accession>A0A5N0TJ46</accession>
<comment type="caution">
    <text evidence="4">The sequence shown here is derived from an EMBL/GenBank/DDBJ whole genome shotgun (WGS) entry which is preliminary data.</text>
</comment>
<dbReference type="InterPro" id="IPR036188">
    <property type="entry name" value="FAD/NAD-bd_sf"/>
</dbReference>
<protein>
    <submittedName>
        <fullName evidence="4">Tryptophan 7-halogenase</fullName>
    </submittedName>
</protein>
<dbReference type="InterPro" id="IPR050816">
    <property type="entry name" value="Flavin-dep_Halogenase_NPB"/>
</dbReference>
<keyword evidence="2" id="KW-0547">Nucleotide-binding</keyword>
<evidence type="ECO:0000256" key="3">
    <source>
        <dbReference type="SAM" id="Phobius"/>
    </source>
</evidence>
<dbReference type="PIRSF" id="PIRSF011396">
    <property type="entry name" value="Trp_halogenase"/>
    <property type="match status" value="1"/>
</dbReference>
<keyword evidence="2" id="KW-0274">FAD</keyword>
<dbReference type="AlphaFoldDB" id="A0A5N0TJ46"/>
<dbReference type="RefSeq" id="WP_150862478.1">
    <property type="nucleotide sequence ID" value="NZ_VYXP01000001.1"/>
</dbReference>
<dbReference type="Proteomes" id="UP000325372">
    <property type="component" value="Unassembled WGS sequence"/>
</dbReference>
<gene>
    <name evidence="4" type="ORF">F3N42_00860</name>
</gene>
<keyword evidence="2" id="KW-0285">Flavoprotein</keyword>
<evidence type="ECO:0000313" key="4">
    <source>
        <dbReference type="EMBL" id="KAA9134127.1"/>
    </source>
</evidence>
<keyword evidence="3" id="KW-0472">Membrane</keyword>
<dbReference type="PANTHER" id="PTHR43747:SF4">
    <property type="entry name" value="FLAVIN-DEPENDENT TRYPTOPHAN HALOGENASE"/>
    <property type="match status" value="1"/>
</dbReference>
<keyword evidence="3" id="KW-0812">Transmembrane</keyword>
<feature type="binding site" evidence="2">
    <location>
        <position position="344"/>
    </location>
    <ligand>
        <name>FAD</name>
        <dbReference type="ChEBI" id="CHEBI:57692"/>
    </ligand>
</feature>
<proteinExistence type="predicted"/>
<sequence>MKNTVRHVVILGGGTAGWISAAMLVQFLGADTRISLVESSRIGTIGVGEATIPTIKTLNSSLDLGEQHFIRQVDATFKLGIQFEGWGGKDSLYMHTFGEVGKDQSFCPFHHYVLRARLAGKDVDLWDYSLNYQAARRHLFAPVRSGPDMPAMDYAYHFDAALYANYLRDYAVSKGVERIDAVVESVRTDPESGHVTQLHLDNDDTLGGDLFIDCSGFRALLIEQTLGVKFIDWDHWLPCDRAVAVQSGKLASLPPYTRSIAHPGGWQWQIPLQSRTGNGLVYSSREYSDDQARAILESGIDGDATTDYNLIRFRVGVRERPWHKNVVAVGLSGGFLEPLESTSIHLVHSALLRLIWCFPHQGISRFEVDEFNRQVRHEWAQIRDFIIAHYHLNNRDDSELWRHCASMELSHELAHKISLYRETGKLLRECEALFGIPSWLQVLEGQGVRPGECHPIAAATALEEVDDMLARLRQSISRPIGAMPSHAQFIGMLA</sequence>